<evidence type="ECO:0000256" key="1">
    <source>
        <dbReference type="ARBA" id="ARBA00004245"/>
    </source>
</evidence>
<dbReference type="GO" id="GO:0090307">
    <property type="term" value="P:mitotic spindle assembly"/>
    <property type="evidence" value="ECO:0007669"/>
    <property type="project" value="TreeGrafter"/>
</dbReference>
<feature type="coiled-coil region" evidence="5">
    <location>
        <begin position="684"/>
        <end position="733"/>
    </location>
</feature>
<evidence type="ECO:0000256" key="5">
    <source>
        <dbReference type="SAM" id="Coils"/>
    </source>
</evidence>
<feature type="compositionally biased region" description="Basic and acidic residues" evidence="6">
    <location>
        <begin position="761"/>
        <end position="783"/>
    </location>
</feature>
<sequence length="920" mass="102313">MEETAAFRSDFTALRKELADTKAIVQRQQASANEQGAWRNISWLDDLFARERQERGRAAVFSLERPKLRDEISGLKTLLRRSLDFMLTNVSAFTTGASARAEPTLGGRRSWRDGWAMSQTAPVSSGDGGTDGLGDILVEPDDINGEEQTVHPIGAAPGGVATPMAPPTRTRNPTSPKATAAGLRCLRALRRPSPADTPADFFVQLTRKAGGDLPGLAEQFWRGCRLRRLRPCPPVSSWGAASAGIPAERPEPWKMPDEAPSSAAGEFRDYGGRRGQQQQVAQVQQMAASATQPLRLYPPRGLCTGGAELETSRETEAHCHTSSAAGSDTGATDGLGVGSELPAQLSPQGQVPDEELLTDQDMEGLDDYTGFEAGTVTTSLKATLWGILLMELQLRLQKTGTDEKMLRIMENAGWAQRSPLQWCYTEWNPEQGKALPSRKDNLPHEEAKTAVARLIKSTARNDVVSIVHMLAKSFDALFYAVTKRRSTWCPALPPGSLSRQPAVGGQDVVMILQAHEDEMKSIKDLHADFRNRHGASDQHHANMQQRVDYLEKMMGDSADKHAAHVKQLEELRRSHDDMRNRHGASDQHHASVQQRVDYLEKMMGDSADKHAAHVKQLEELRRSHDDIRKKHGANDQYHASVQQRVDYLEKMLGDSADKHVAHVKQLEELRRSHDDAHGRHANVAQALKDKHASVEERLKFLEQAIGDSADRHSQELKQAKMQLEALHGKLSDEQGHREGRDKHHATLEERMRYLEQALGDSADKHSRELKAHKDGRDKQHASLEEKVKYIEKLIGDSADEHAKKLEAHKRDLEDHKRNLDDHKMQAQSQKATVERHASFEQRLDFLERALGDSAEHHTGQLRAAKAELEQKQQAHHAATGSLADRLQYLERWFGGLPGFQPPQTGTGGATLRPAWPSRSA</sequence>
<protein>
    <submittedName>
        <fullName evidence="7">Uncharacterized protein</fullName>
    </submittedName>
</protein>
<dbReference type="PANTHER" id="PTHR47970:SF12">
    <property type="entry name" value="KINESIN FAMILY MEMBER 11"/>
    <property type="match status" value="1"/>
</dbReference>
<feature type="compositionally biased region" description="Polar residues" evidence="6">
    <location>
        <begin position="320"/>
        <end position="330"/>
    </location>
</feature>
<feature type="region of interest" description="Disordered" evidence="6">
    <location>
        <begin position="897"/>
        <end position="920"/>
    </location>
</feature>
<accession>A0A813ACR7</accession>
<dbReference type="InterPro" id="IPR047149">
    <property type="entry name" value="KIF11-like"/>
</dbReference>
<evidence type="ECO:0000313" key="7">
    <source>
        <dbReference type="EMBL" id="CAE7860007.1"/>
    </source>
</evidence>
<dbReference type="PANTHER" id="PTHR47970">
    <property type="entry name" value="KINESIN-LIKE PROTEIN KIF11"/>
    <property type="match status" value="1"/>
</dbReference>
<feature type="coiled-coil region" evidence="5">
    <location>
        <begin position="798"/>
        <end position="874"/>
    </location>
</feature>
<proteinExistence type="predicted"/>
<dbReference type="GO" id="GO:0051231">
    <property type="term" value="P:spindle elongation"/>
    <property type="evidence" value="ECO:0007669"/>
    <property type="project" value="TreeGrafter"/>
</dbReference>
<dbReference type="Proteomes" id="UP000601435">
    <property type="component" value="Unassembled WGS sequence"/>
</dbReference>
<evidence type="ECO:0000256" key="2">
    <source>
        <dbReference type="ARBA" id="ARBA00022490"/>
    </source>
</evidence>
<keyword evidence="2" id="KW-0963">Cytoplasm</keyword>
<keyword evidence="5" id="KW-0175">Coiled coil</keyword>
<dbReference type="GO" id="GO:0005876">
    <property type="term" value="C:spindle microtubule"/>
    <property type="evidence" value="ECO:0007669"/>
    <property type="project" value="TreeGrafter"/>
</dbReference>
<keyword evidence="4" id="KW-0206">Cytoskeleton</keyword>
<evidence type="ECO:0000256" key="6">
    <source>
        <dbReference type="SAM" id="MobiDB-lite"/>
    </source>
</evidence>
<comment type="subcellular location">
    <subcellularLocation>
        <location evidence="1">Cytoplasm</location>
        <location evidence="1">Cytoskeleton</location>
    </subcellularLocation>
</comment>
<feature type="region of interest" description="Disordered" evidence="6">
    <location>
        <begin position="234"/>
        <end position="279"/>
    </location>
</feature>
<organism evidence="7 8">
    <name type="scientific">Symbiodinium necroappetens</name>
    <dbReference type="NCBI Taxonomy" id="1628268"/>
    <lineage>
        <taxon>Eukaryota</taxon>
        <taxon>Sar</taxon>
        <taxon>Alveolata</taxon>
        <taxon>Dinophyceae</taxon>
        <taxon>Suessiales</taxon>
        <taxon>Symbiodiniaceae</taxon>
        <taxon>Symbiodinium</taxon>
    </lineage>
</organism>
<evidence type="ECO:0000256" key="3">
    <source>
        <dbReference type="ARBA" id="ARBA00023175"/>
    </source>
</evidence>
<dbReference type="EMBL" id="CAJNJA010056807">
    <property type="protein sequence ID" value="CAE7860007.1"/>
    <property type="molecule type" value="Genomic_DNA"/>
</dbReference>
<reference evidence="7" key="1">
    <citation type="submission" date="2021-02" db="EMBL/GenBank/DDBJ databases">
        <authorList>
            <person name="Dougan E. K."/>
            <person name="Rhodes N."/>
            <person name="Thang M."/>
            <person name="Chan C."/>
        </authorList>
    </citation>
    <scope>NUCLEOTIDE SEQUENCE</scope>
</reference>
<feature type="region of interest" description="Disordered" evidence="6">
    <location>
        <begin position="313"/>
        <end position="350"/>
    </location>
</feature>
<name>A0A813ACR7_9DINO</name>
<gene>
    <name evidence="7" type="ORF">SNEC2469_LOCUS27196</name>
</gene>
<feature type="region of interest" description="Disordered" evidence="6">
    <location>
        <begin position="151"/>
        <end position="178"/>
    </location>
</feature>
<evidence type="ECO:0000313" key="8">
    <source>
        <dbReference type="Proteomes" id="UP000601435"/>
    </source>
</evidence>
<dbReference type="GO" id="GO:0008574">
    <property type="term" value="F:plus-end-directed microtubule motor activity"/>
    <property type="evidence" value="ECO:0007669"/>
    <property type="project" value="TreeGrafter"/>
</dbReference>
<feature type="region of interest" description="Disordered" evidence="6">
    <location>
        <begin position="760"/>
        <end position="783"/>
    </location>
</feature>
<comment type="caution">
    <text evidence="7">The sequence shown here is derived from an EMBL/GenBank/DDBJ whole genome shotgun (WGS) entry which is preliminary data.</text>
</comment>
<evidence type="ECO:0000256" key="4">
    <source>
        <dbReference type="ARBA" id="ARBA00023212"/>
    </source>
</evidence>
<dbReference type="GO" id="GO:0072686">
    <property type="term" value="C:mitotic spindle"/>
    <property type="evidence" value="ECO:0007669"/>
    <property type="project" value="TreeGrafter"/>
</dbReference>
<dbReference type="AlphaFoldDB" id="A0A813ACR7"/>
<keyword evidence="3" id="KW-0505">Motor protein</keyword>
<feature type="compositionally biased region" description="Basic and acidic residues" evidence="6">
    <location>
        <begin position="248"/>
        <end position="257"/>
    </location>
</feature>
<dbReference type="OrthoDB" id="437804at2759"/>
<keyword evidence="8" id="KW-1185">Reference proteome</keyword>
<dbReference type="SUPFAM" id="SSF57997">
    <property type="entry name" value="Tropomyosin"/>
    <property type="match status" value="1"/>
</dbReference>